<dbReference type="InterPro" id="IPR021279">
    <property type="entry name" value="DUF2721"/>
</dbReference>
<reference evidence="2 3" key="1">
    <citation type="submission" date="2017-01" db="EMBL/GenBank/DDBJ databases">
        <title>A new Hymenobacter.</title>
        <authorList>
            <person name="Liang Y."/>
            <person name="Feng F."/>
        </authorList>
    </citation>
    <scope>NUCLEOTIDE SEQUENCE [LARGE SCALE GENOMIC DNA]</scope>
    <source>
        <strain evidence="2">MIMBbqt21</strain>
    </source>
</reference>
<keyword evidence="1" id="KW-0812">Transmembrane</keyword>
<evidence type="ECO:0000313" key="3">
    <source>
        <dbReference type="Proteomes" id="UP000194873"/>
    </source>
</evidence>
<name>A0A243WJ38_9BACT</name>
<keyword evidence="1" id="KW-1133">Transmembrane helix</keyword>
<feature type="transmembrane region" description="Helical" evidence="1">
    <location>
        <begin position="67"/>
        <end position="87"/>
    </location>
</feature>
<organism evidence="2 3">
    <name type="scientific">Hymenobacter crusticola</name>
    <dbReference type="NCBI Taxonomy" id="1770526"/>
    <lineage>
        <taxon>Bacteria</taxon>
        <taxon>Pseudomonadati</taxon>
        <taxon>Bacteroidota</taxon>
        <taxon>Cytophagia</taxon>
        <taxon>Cytophagales</taxon>
        <taxon>Hymenobacteraceae</taxon>
        <taxon>Hymenobacter</taxon>
    </lineage>
</organism>
<keyword evidence="1" id="KW-0472">Membrane</keyword>
<sequence>MTITLTTPALLFPALSLLLLAHTNRFLALANRVRALNTQYVTTHSTHLLGQIRSLRQRLVLIRNMQAVGTASMFGCVLCMFLLFAGYTLAGEIVFGASLIALLVSLALALWEIQISVDALNIELNVLEDDQERRRRAAGLPAVPTAAELEE</sequence>
<evidence type="ECO:0000313" key="2">
    <source>
        <dbReference type="EMBL" id="OUJ75563.1"/>
    </source>
</evidence>
<keyword evidence="3" id="KW-1185">Reference proteome</keyword>
<protein>
    <recommendedName>
        <fullName evidence="4">II family cellulose-binding protein</fullName>
    </recommendedName>
</protein>
<evidence type="ECO:0008006" key="4">
    <source>
        <dbReference type="Google" id="ProtNLM"/>
    </source>
</evidence>
<feature type="transmembrane region" description="Helical" evidence="1">
    <location>
        <begin position="93"/>
        <end position="111"/>
    </location>
</feature>
<dbReference type="Pfam" id="PF11026">
    <property type="entry name" value="DUF2721"/>
    <property type="match status" value="1"/>
</dbReference>
<dbReference type="OrthoDB" id="9813525at2"/>
<dbReference type="Proteomes" id="UP000194873">
    <property type="component" value="Unassembled WGS sequence"/>
</dbReference>
<accession>A0A243WJ38</accession>
<dbReference type="AlphaFoldDB" id="A0A243WJ38"/>
<proteinExistence type="predicted"/>
<comment type="caution">
    <text evidence="2">The sequence shown here is derived from an EMBL/GenBank/DDBJ whole genome shotgun (WGS) entry which is preliminary data.</text>
</comment>
<gene>
    <name evidence="2" type="ORF">BXP70_06020</name>
</gene>
<evidence type="ECO:0000256" key="1">
    <source>
        <dbReference type="SAM" id="Phobius"/>
    </source>
</evidence>
<dbReference type="RefSeq" id="WP_086593105.1">
    <property type="nucleotide sequence ID" value="NZ_MTSE01000002.1"/>
</dbReference>
<dbReference type="EMBL" id="MTSE01000002">
    <property type="protein sequence ID" value="OUJ75563.1"/>
    <property type="molecule type" value="Genomic_DNA"/>
</dbReference>